<feature type="region of interest" description="Disordered" evidence="1">
    <location>
        <begin position="124"/>
        <end position="149"/>
    </location>
</feature>
<evidence type="ECO:0000256" key="1">
    <source>
        <dbReference type="SAM" id="MobiDB-lite"/>
    </source>
</evidence>
<reference evidence="2" key="1">
    <citation type="submission" date="2025-08" db="UniProtKB">
        <authorList>
            <consortium name="Ensembl"/>
        </authorList>
    </citation>
    <scope>IDENTIFICATION</scope>
</reference>
<dbReference type="PANTHER" id="PTHR47509:SF1">
    <property type="entry name" value="RIKEN CDNA 4933402N03 GENE"/>
    <property type="match status" value="1"/>
</dbReference>
<organism evidence="2 3">
    <name type="scientific">Sciurus vulgaris</name>
    <name type="common">Eurasian red squirrel</name>
    <dbReference type="NCBI Taxonomy" id="55149"/>
    <lineage>
        <taxon>Eukaryota</taxon>
        <taxon>Metazoa</taxon>
        <taxon>Chordata</taxon>
        <taxon>Craniata</taxon>
        <taxon>Vertebrata</taxon>
        <taxon>Euteleostomi</taxon>
        <taxon>Mammalia</taxon>
        <taxon>Eutheria</taxon>
        <taxon>Euarchontoglires</taxon>
        <taxon>Glires</taxon>
        <taxon>Rodentia</taxon>
        <taxon>Sciuromorpha</taxon>
        <taxon>Sciuridae</taxon>
        <taxon>Sciurinae</taxon>
        <taxon>Sciurini</taxon>
        <taxon>Sciurus</taxon>
    </lineage>
</organism>
<reference evidence="2" key="2">
    <citation type="submission" date="2025-09" db="UniProtKB">
        <authorList>
            <consortium name="Ensembl"/>
        </authorList>
    </citation>
    <scope>IDENTIFICATION</scope>
</reference>
<evidence type="ECO:0000313" key="2">
    <source>
        <dbReference type="Ensembl" id="ENSSVLP00005001513.1"/>
    </source>
</evidence>
<sequence>MARSGSCWYLPSRQSCRTVKDGRTKDWTSGAQEKTVETSPKRDGKSVRILTAPYSFPEKDSQRCQQDPSPIFQLRTWSKSHQLDPRMAFGKYSPMEKEILRLGGIHTIAARRFLAFKKEEESKMLKELQSQSPDHKQVPDPKKQGPSSCAACAPLEKVWTAKVVVPSEEFKMPRREKITISKHIERMQLARALSDQQLLPYMERFRGPAFLSGGGLDPLAKDKTRKRGDNHESYHHESAKQKEQNPSKRHEIKMNIIFKSEEPKKCITCHRHDRQPFLTVRKLERSITGQTNRNRLNLAEFPGDLIDQDLPPARTETYKEHMHHTAPCLY</sequence>
<feature type="compositionally biased region" description="Basic and acidic residues" evidence="1">
    <location>
        <begin position="133"/>
        <end position="143"/>
    </location>
</feature>
<feature type="region of interest" description="Disordered" evidence="1">
    <location>
        <begin position="212"/>
        <end position="249"/>
    </location>
</feature>
<dbReference type="PANTHER" id="PTHR47509">
    <property type="entry name" value="MCG1612"/>
    <property type="match status" value="1"/>
</dbReference>
<accession>A0A8D2AJ90</accession>
<dbReference type="Proteomes" id="UP000694564">
    <property type="component" value="Chromosome 4"/>
</dbReference>
<name>A0A8D2AJ90_SCIVU</name>
<feature type="compositionally biased region" description="Basic and acidic residues" evidence="1">
    <location>
        <begin position="34"/>
        <end position="44"/>
    </location>
</feature>
<dbReference type="GeneTree" id="ENSGT00390000005511"/>
<dbReference type="AlphaFoldDB" id="A0A8D2AJ90"/>
<keyword evidence="3" id="KW-1185">Reference proteome</keyword>
<protein>
    <submittedName>
        <fullName evidence="2">Uncharacterized protein</fullName>
    </submittedName>
</protein>
<feature type="region of interest" description="Disordered" evidence="1">
    <location>
        <begin position="20"/>
        <end position="44"/>
    </location>
</feature>
<evidence type="ECO:0000313" key="3">
    <source>
        <dbReference type="Proteomes" id="UP000694564"/>
    </source>
</evidence>
<dbReference type="Ensembl" id="ENSSVLT00005001670.1">
    <property type="protein sequence ID" value="ENSSVLP00005001513.1"/>
    <property type="gene ID" value="ENSSVLG00005001252.1"/>
</dbReference>
<proteinExistence type="predicted"/>
<dbReference type="Pfam" id="PF17658">
    <property type="entry name" value="DUF5520"/>
    <property type="match status" value="1"/>
</dbReference>
<feature type="compositionally biased region" description="Basic and acidic residues" evidence="1">
    <location>
        <begin position="219"/>
        <end position="249"/>
    </location>
</feature>
<dbReference type="InterPro" id="IPR040721">
    <property type="entry name" value="DUF5520"/>
</dbReference>